<keyword evidence="3" id="KW-0326">Glycosidase</keyword>
<dbReference type="AlphaFoldDB" id="A0A7C3GJB2"/>
<keyword evidence="2" id="KW-0378">Hydrolase</keyword>
<feature type="chain" id="PRO_5027858048" description="N-acetylmuramoyl-L-alanine amidase domain-containing protein" evidence="4">
    <location>
        <begin position="17"/>
        <end position="561"/>
    </location>
</feature>
<dbReference type="InterPro" id="IPR036505">
    <property type="entry name" value="Amidase/PGRP_sf"/>
</dbReference>
<dbReference type="GO" id="GO:0005975">
    <property type="term" value="P:carbohydrate metabolic process"/>
    <property type="evidence" value="ECO:0007669"/>
    <property type="project" value="InterPro"/>
</dbReference>
<name>A0A7C3GJB2_9BACT</name>
<dbReference type="EMBL" id="DRNH01000084">
    <property type="protein sequence ID" value="HFB53398.1"/>
    <property type="molecule type" value="Genomic_DNA"/>
</dbReference>
<accession>A0A7C3GJB2</accession>
<evidence type="ECO:0000259" key="5">
    <source>
        <dbReference type="SMART" id="SM00644"/>
    </source>
</evidence>
<evidence type="ECO:0000256" key="1">
    <source>
        <dbReference type="ARBA" id="ARBA00005336"/>
    </source>
</evidence>
<dbReference type="SUPFAM" id="SSF51445">
    <property type="entry name" value="(Trans)glycosidases"/>
    <property type="match status" value="1"/>
</dbReference>
<dbReference type="GO" id="GO:0009254">
    <property type="term" value="P:peptidoglycan turnover"/>
    <property type="evidence" value="ECO:0007669"/>
    <property type="project" value="TreeGrafter"/>
</dbReference>
<dbReference type="Pfam" id="PF00933">
    <property type="entry name" value="Glyco_hydro_3"/>
    <property type="match status" value="1"/>
</dbReference>
<evidence type="ECO:0000256" key="4">
    <source>
        <dbReference type="SAM" id="SignalP"/>
    </source>
</evidence>
<evidence type="ECO:0000256" key="2">
    <source>
        <dbReference type="ARBA" id="ARBA00022801"/>
    </source>
</evidence>
<dbReference type="Gene3D" id="3.20.20.300">
    <property type="entry name" value="Glycoside hydrolase, family 3, N-terminal domain"/>
    <property type="match status" value="1"/>
</dbReference>
<dbReference type="InterPro" id="IPR017853">
    <property type="entry name" value="GH"/>
</dbReference>
<comment type="similarity">
    <text evidence="1">Belongs to the glycosyl hydrolase 3 family.</text>
</comment>
<sequence length="561" mass="63443">MKIFFLLLSLFFTLHASQNISDAELKKMIGRMLIVGFDTQFVDENSQIVKDMQQYDLGGVILFDRFYSDRNKTKNISSPEQLRELTKELKHFSRKPLFIAVDQEGGRVARLKPKYGFLEIASAKALGSLPDKFAKEAYAKNAKMLRECGINMNFAPVVDLAVNPKNRVIVGLERSYGKEPQKVAHYAGIMIDAQTKENVVSVLKHFPGHGSSLGDSHKGFVDISKTWSKKELEPYKILLREGKVDAIMTAHVFNKHLDTTYPATLSRKLNTKLLREQLGFHGVIISDDMQMKAISAHYSLKEATTLAINAGVDILLFGNQLAYNSTQEIINTIFTQVKNGAIPLKRIQEANAKIANLHTKNAIIQKPILFTQKRIDMTKAYIKKHYGFDVKKIQITPKIIVLHWTAEPSFDASYKRLYPEKLFSDRKDIAAASLLNVSSQFLVARDGTIYQLMPDNWMARHVIGLNYSSIGVENVGGEGNKKEDLTPAQIQANIHLVKYLKAKYPSIEYLIGHLEYREMEKNPLWLEKDAGYRTKKADPGAKFMKAVRAGVKDLHLKLPNE</sequence>
<dbReference type="Pfam" id="PF01510">
    <property type="entry name" value="Amidase_2"/>
    <property type="match status" value="1"/>
</dbReference>
<dbReference type="PANTHER" id="PTHR30480">
    <property type="entry name" value="BETA-HEXOSAMINIDASE-RELATED"/>
    <property type="match status" value="1"/>
</dbReference>
<dbReference type="Gene3D" id="3.40.80.10">
    <property type="entry name" value="Peptidoglycan recognition protein-like"/>
    <property type="match status" value="1"/>
</dbReference>
<comment type="caution">
    <text evidence="6">The sequence shown here is derived from an EMBL/GenBank/DDBJ whole genome shotgun (WGS) entry which is preliminary data.</text>
</comment>
<feature type="signal peptide" evidence="4">
    <location>
        <begin position="1"/>
        <end position="16"/>
    </location>
</feature>
<dbReference type="InterPro" id="IPR001764">
    <property type="entry name" value="Glyco_hydro_3_N"/>
</dbReference>
<reference evidence="6" key="1">
    <citation type="journal article" date="2020" name="mSystems">
        <title>Genome- and Community-Level Interaction Insights into Carbon Utilization and Element Cycling Functions of Hydrothermarchaeota in Hydrothermal Sediment.</title>
        <authorList>
            <person name="Zhou Z."/>
            <person name="Liu Y."/>
            <person name="Xu W."/>
            <person name="Pan J."/>
            <person name="Luo Z.H."/>
            <person name="Li M."/>
        </authorList>
    </citation>
    <scope>NUCLEOTIDE SEQUENCE [LARGE SCALE GENOMIC DNA]</scope>
    <source>
        <strain evidence="6">HyVt-507</strain>
    </source>
</reference>
<dbReference type="InterPro" id="IPR002502">
    <property type="entry name" value="Amidase_domain"/>
</dbReference>
<dbReference type="SMART" id="SM00644">
    <property type="entry name" value="Ami_2"/>
    <property type="match status" value="1"/>
</dbReference>
<dbReference type="PANTHER" id="PTHR30480:SF16">
    <property type="entry name" value="GLYCOSIDE HYDROLASE FAMILY 3 DOMAIN PROTEIN"/>
    <property type="match status" value="1"/>
</dbReference>
<evidence type="ECO:0000256" key="3">
    <source>
        <dbReference type="ARBA" id="ARBA00023295"/>
    </source>
</evidence>
<dbReference type="Proteomes" id="UP000886390">
    <property type="component" value="Unassembled WGS sequence"/>
</dbReference>
<dbReference type="SUPFAM" id="SSF55846">
    <property type="entry name" value="N-acetylmuramoyl-L-alanine amidase-like"/>
    <property type="match status" value="1"/>
</dbReference>
<dbReference type="GO" id="GO:0008745">
    <property type="term" value="F:N-acetylmuramoyl-L-alanine amidase activity"/>
    <property type="evidence" value="ECO:0007669"/>
    <property type="project" value="InterPro"/>
</dbReference>
<gene>
    <name evidence="6" type="ORF">ENJ67_01580</name>
</gene>
<protein>
    <recommendedName>
        <fullName evidence="5">N-acetylmuramoyl-L-alanine amidase domain-containing protein</fullName>
    </recommendedName>
</protein>
<feature type="domain" description="N-acetylmuramoyl-L-alanine amidase" evidence="5">
    <location>
        <begin position="385"/>
        <end position="524"/>
    </location>
</feature>
<dbReference type="GO" id="GO:0009253">
    <property type="term" value="P:peptidoglycan catabolic process"/>
    <property type="evidence" value="ECO:0007669"/>
    <property type="project" value="InterPro"/>
</dbReference>
<proteinExistence type="inferred from homology"/>
<dbReference type="InterPro" id="IPR036962">
    <property type="entry name" value="Glyco_hydro_3_N_sf"/>
</dbReference>
<dbReference type="CDD" id="cd06583">
    <property type="entry name" value="PGRP"/>
    <property type="match status" value="1"/>
</dbReference>
<keyword evidence="4" id="KW-0732">Signal</keyword>
<organism evidence="6">
    <name type="scientific">Sulfurimonas autotrophica</name>
    <dbReference type="NCBI Taxonomy" id="202747"/>
    <lineage>
        <taxon>Bacteria</taxon>
        <taxon>Pseudomonadati</taxon>
        <taxon>Campylobacterota</taxon>
        <taxon>Epsilonproteobacteria</taxon>
        <taxon>Campylobacterales</taxon>
        <taxon>Sulfurimonadaceae</taxon>
        <taxon>Sulfurimonas</taxon>
    </lineage>
</organism>
<evidence type="ECO:0000313" key="6">
    <source>
        <dbReference type="EMBL" id="HFB53398.1"/>
    </source>
</evidence>
<dbReference type="InterPro" id="IPR050226">
    <property type="entry name" value="NagZ_Beta-hexosaminidase"/>
</dbReference>
<dbReference type="GO" id="GO:0004553">
    <property type="term" value="F:hydrolase activity, hydrolyzing O-glycosyl compounds"/>
    <property type="evidence" value="ECO:0007669"/>
    <property type="project" value="InterPro"/>
</dbReference>